<comment type="caution">
    <text evidence="6">The sequence shown here is derived from an EMBL/GenBank/DDBJ whole genome shotgun (WGS) entry which is preliminary data.</text>
</comment>
<evidence type="ECO:0000313" key="6">
    <source>
        <dbReference type="EMBL" id="KAE9445783.1"/>
    </source>
</evidence>
<evidence type="ECO:0000256" key="4">
    <source>
        <dbReference type="SAM" id="SignalP"/>
    </source>
</evidence>
<feature type="compositionally biased region" description="Pro residues" evidence="3">
    <location>
        <begin position="102"/>
        <end position="112"/>
    </location>
</feature>
<keyword evidence="4" id="KW-0732">Signal</keyword>
<keyword evidence="1" id="KW-0547">Nucleotide-binding</keyword>
<protein>
    <recommendedName>
        <fullName evidence="5">SRP54-type proteins GTP-binding domain-containing protein</fullName>
    </recommendedName>
</protein>
<dbReference type="AlphaFoldDB" id="A0A6A4KBJ6"/>
<feature type="domain" description="SRP54-type proteins GTP-binding" evidence="5">
    <location>
        <begin position="15"/>
        <end position="48"/>
    </location>
</feature>
<dbReference type="InterPro" id="IPR027417">
    <property type="entry name" value="P-loop_NTPase"/>
</dbReference>
<dbReference type="Pfam" id="PF00448">
    <property type="entry name" value="SRP54"/>
    <property type="match status" value="1"/>
</dbReference>
<evidence type="ECO:0000256" key="1">
    <source>
        <dbReference type="ARBA" id="ARBA00022741"/>
    </source>
</evidence>
<feature type="compositionally biased region" description="Low complexity" evidence="3">
    <location>
        <begin position="118"/>
        <end position="132"/>
    </location>
</feature>
<feature type="compositionally biased region" description="Low complexity" evidence="3">
    <location>
        <begin position="57"/>
        <end position="68"/>
    </location>
</feature>
<dbReference type="PRINTS" id="PR01217">
    <property type="entry name" value="PRICHEXTENSN"/>
</dbReference>
<feature type="signal peptide" evidence="4">
    <location>
        <begin position="1"/>
        <end position="18"/>
    </location>
</feature>
<feature type="region of interest" description="Disordered" evidence="3">
    <location>
        <begin position="57"/>
        <end position="170"/>
    </location>
</feature>
<sequence>MSPFLLIGFSELSALVTTFNLEIGITGAILTKLDGDSRGGAALSVKEVCLFLPESVPTTTVQGPTTTGDPSPPLADVTPAYPASGDPPSALPSLRRPSLRPTQPPATLPLPYPASDDPPFALPSLRRPSLRPTQPPTTPPPPYPASGDLAARRPASGDPRRLSPVSGDLSGTLSLLFL</sequence>
<evidence type="ECO:0000259" key="5">
    <source>
        <dbReference type="Pfam" id="PF00448"/>
    </source>
</evidence>
<reference evidence="6" key="1">
    <citation type="journal article" date="2019" name="Genome Biol. Evol.">
        <title>The Rhododendron genome and chromosomal organization provide insight into shared whole-genome duplications across the heath family (Ericaceae).</title>
        <authorList>
            <person name="Soza V.L."/>
            <person name="Lindsley D."/>
            <person name="Waalkes A."/>
            <person name="Ramage E."/>
            <person name="Patwardhan R.P."/>
            <person name="Burton J.N."/>
            <person name="Adey A."/>
            <person name="Kumar A."/>
            <person name="Qiu R."/>
            <person name="Shendure J."/>
            <person name="Hall B."/>
        </authorList>
    </citation>
    <scope>NUCLEOTIDE SEQUENCE</scope>
    <source>
        <strain evidence="6">RSF 1966-606</strain>
    </source>
</reference>
<name>A0A6A4KBJ6_9ERIC</name>
<evidence type="ECO:0000256" key="3">
    <source>
        <dbReference type="SAM" id="MobiDB-lite"/>
    </source>
</evidence>
<dbReference type="OrthoDB" id="1720177at2759"/>
<evidence type="ECO:0000256" key="2">
    <source>
        <dbReference type="ARBA" id="ARBA00023134"/>
    </source>
</evidence>
<keyword evidence="2" id="KW-0342">GTP-binding</keyword>
<dbReference type="EMBL" id="QEFC01004005">
    <property type="protein sequence ID" value="KAE9445783.1"/>
    <property type="molecule type" value="Genomic_DNA"/>
</dbReference>
<dbReference type="InterPro" id="IPR000897">
    <property type="entry name" value="SRP54_GTPase_dom"/>
</dbReference>
<feature type="compositionally biased region" description="Pro residues" evidence="3">
    <location>
        <begin position="133"/>
        <end position="144"/>
    </location>
</feature>
<dbReference type="GO" id="GO:0005525">
    <property type="term" value="F:GTP binding"/>
    <property type="evidence" value="ECO:0007669"/>
    <property type="project" value="UniProtKB-KW"/>
</dbReference>
<dbReference type="GO" id="GO:0006614">
    <property type="term" value="P:SRP-dependent cotranslational protein targeting to membrane"/>
    <property type="evidence" value="ECO:0007669"/>
    <property type="project" value="InterPro"/>
</dbReference>
<accession>A0A6A4KBJ6</accession>
<organism evidence="6">
    <name type="scientific">Rhododendron williamsianum</name>
    <dbReference type="NCBI Taxonomy" id="262921"/>
    <lineage>
        <taxon>Eukaryota</taxon>
        <taxon>Viridiplantae</taxon>
        <taxon>Streptophyta</taxon>
        <taxon>Embryophyta</taxon>
        <taxon>Tracheophyta</taxon>
        <taxon>Spermatophyta</taxon>
        <taxon>Magnoliopsida</taxon>
        <taxon>eudicotyledons</taxon>
        <taxon>Gunneridae</taxon>
        <taxon>Pentapetalae</taxon>
        <taxon>asterids</taxon>
        <taxon>Ericales</taxon>
        <taxon>Ericaceae</taxon>
        <taxon>Ericoideae</taxon>
        <taxon>Rhodoreae</taxon>
        <taxon>Rhododendron</taxon>
    </lineage>
</organism>
<dbReference type="Gene3D" id="3.40.50.300">
    <property type="entry name" value="P-loop containing nucleotide triphosphate hydrolases"/>
    <property type="match status" value="1"/>
</dbReference>
<feature type="chain" id="PRO_5025426376" description="SRP54-type proteins GTP-binding domain-containing protein" evidence="4">
    <location>
        <begin position="19"/>
        <end position="178"/>
    </location>
</feature>
<proteinExistence type="predicted"/>
<gene>
    <name evidence="6" type="ORF">C3L33_22317</name>
</gene>
<feature type="non-terminal residue" evidence="6">
    <location>
        <position position="1"/>
    </location>
</feature>
<feature type="compositionally biased region" description="Low complexity" evidence="3">
    <location>
        <begin position="87"/>
        <end position="101"/>
    </location>
</feature>